<evidence type="ECO:0000259" key="2">
    <source>
        <dbReference type="Pfam" id="PF04059"/>
    </source>
</evidence>
<comment type="caution">
    <text evidence="3">The sequence shown here is derived from an EMBL/GenBank/DDBJ whole genome shotgun (WGS) entry which is preliminary data.</text>
</comment>
<feature type="compositionally biased region" description="Polar residues" evidence="1">
    <location>
        <begin position="305"/>
        <end position="318"/>
    </location>
</feature>
<feature type="domain" description="Mei2-like C-terminal RNA recognition motif" evidence="2">
    <location>
        <begin position="419"/>
        <end position="452"/>
    </location>
</feature>
<dbReference type="VEuPathDB" id="FungiDB:TRICI_004551"/>
<gene>
    <name evidence="3" type="ORF">TRICI_004551</name>
</gene>
<dbReference type="CDD" id="cd00590">
    <property type="entry name" value="RRM_SF"/>
    <property type="match status" value="1"/>
</dbReference>
<evidence type="ECO:0000256" key="1">
    <source>
        <dbReference type="SAM" id="MobiDB-lite"/>
    </source>
</evidence>
<dbReference type="AlphaFoldDB" id="A0A642V0K5"/>
<dbReference type="EMBL" id="SWFS01000345">
    <property type="protein sequence ID" value="KAA8909239.1"/>
    <property type="molecule type" value="Genomic_DNA"/>
</dbReference>
<evidence type="ECO:0000313" key="4">
    <source>
        <dbReference type="Proteomes" id="UP000761534"/>
    </source>
</evidence>
<dbReference type="OrthoDB" id="417481at2759"/>
<keyword evidence="4" id="KW-1185">Reference proteome</keyword>
<accession>A0A642V0K5</accession>
<feature type="compositionally biased region" description="Low complexity" evidence="1">
    <location>
        <begin position="350"/>
        <end position="360"/>
    </location>
</feature>
<name>A0A642V0K5_9ASCO</name>
<dbReference type="Proteomes" id="UP000761534">
    <property type="component" value="Unassembled WGS sequence"/>
</dbReference>
<sequence>MIGYSQEVEEASIGYTGGASAYGSFDPKLDPIVESPAGAKPLNGSVNSGRSYSSGFFEQVPESSRYLVNNSNQSLPNTSRSSSSVSLEDNLANEFSKSLNISQTSNSSGVWNFKAIAPPPSFKLSRLLRFFNIPRNTDAVLFTDLCKTFGDIFSVHRANIETMGYAYIAYCDMRDAVKAFNGFPQLKLPGYGSIRVEYVQPAEFERLSMNCNFDALYLCGRSKVLVIAHNQTELDIYLPRKATEFGDVRDIQLVSGGNDSATYVCDFYDVRAAANFVAVYGNPSLPNQPFSASFVNVPNATSSANTSLYSATTTGSEPSSTKSRRKHSSRTTSSSDERLQDYDEDLTDEPLLTSSLTDPTTKVEDKLKHASLDSKTTALTTPKTYEDYKLEELGIVTKADVPKNNVIDLRRIAQGLDTRTTLMLRNIPNKVDQKMLQEYIDVTNKNTYDFLCEYSFPTKTRAIIKTNRPHRPTHRFCKQVQVSISQWF</sequence>
<reference evidence="3" key="1">
    <citation type="journal article" date="2019" name="G3 (Bethesda)">
        <title>Genome Assemblies of Two Rare Opportunistic Yeast Pathogens: Diutina rugosa (syn. Candida rugosa) and Trichomonascus ciferrii (syn. Candida ciferrii).</title>
        <authorList>
            <person name="Mixao V."/>
            <person name="Saus E."/>
            <person name="Hansen A.P."/>
            <person name="Lass-Florl C."/>
            <person name="Gabaldon T."/>
        </authorList>
    </citation>
    <scope>NUCLEOTIDE SEQUENCE</scope>
    <source>
        <strain evidence="3">CBS 4856</strain>
    </source>
</reference>
<feature type="region of interest" description="Disordered" evidence="1">
    <location>
        <begin position="305"/>
        <end position="362"/>
    </location>
</feature>
<dbReference type="Pfam" id="PF04059">
    <property type="entry name" value="RRM_2"/>
    <property type="match status" value="1"/>
</dbReference>
<proteinExistence type="predicted"/>
<dbReference type="InterPro" id="IPR035979">
    <property type="entry name" value="RBD_domain_sf"/>
</dbReference>
<dbReference type="SUPFAM" id="SSF54928">
    <property type="entry name" value="RNA-binding domain, RBD"/>
    <property type="match status" value="1"/>
</dbReference>
<organism evidence="3 4">
    <name type="scientific">Trichomonascus ciferrii</name>
    <dbReference type="NCBI Taxonomy" id="44093"/>
    <lineage>
        <taxon>Eukaryota</taxon>
        <taxon>Fungi</taxon>
        <taxon>Dikarya</taxon>
        <taxon>Ascomycota</taxon>
        <taxon>Saccharomycotina</taxon>
        <taxon>Dipodascomycetes</taxon>
        <taxon>Dipodascales</taxon>
        <taxon>Trichomonascaceae</taxon>
        <taxon>Trichomonascus</taxon>
        <taxon>Trichomonascus ciferrii complex</taxon>
    </lineage>
</organism>
<evidence type="ECO:0000313" key="3">
    <source>
        <dbReference type="EMBL" id="KAA8909239.1"/>
    </source>
</evidence>
<dbReference type="GO" id="GO:0003676">
    <property type="term" value="F:nucleic acid binding"/>
    <property type="evidence" value="ECO:0007669"/>
    <property type="project" value="InterPro"/>
</dbReference>
<dbReference type="InterPro" id="IPR007201">
    <property type="entry name" value="Mei2-like_Rrm_C"/>
</dbReference>
<protein>
    <recommendedName>
        <fullName evidence="2">Mei2-like C-terminal RNA recognition motif domain-containing protein</fullName>
    </recommendedName>
</protein>